<dbReference type="RefSeq" id="WP_126449374.1">
    <property type="nucleotide sequence ID" value="NZ_AP018553.1"/>
</dbReference>
<dbReference type="SUPFAM" id="SSF50249">
    <property type="entry name" value="Nucleic acid-binding proteins"/>
    <property type="match status" value="1"/>
</dbReference>
<keyword evidence="4" id="KW-1185">Reference proteome</keyword>
<evidence type="ECO:0000313" key="2">
    <source>
        <dbReference type="EMBL" id="BBD72075.1"/>
    </source>
</evidence>
<dbReference type="Pfam" id="PF12172">
    <property type="entry name" value="zf-ChsH2"/>
    <property type="match status" value="1"/>
</dbReference>
<accession>A0A348B1M3</accession>
<dbReference type="InterPro" id="IPR052513">
    <property type="entry name" value="Thioester_dehydratase-like"/>
</dbReference>
<evidence type="ECO:0000259" key="1">
    <source>
        <dbReference type="Pfam" id="PF12172"/>
    </source>
</evidence>
<dbReference type="PANTHER" id="PTHR34075">
    <property type="entry name" value="BLR3430 PROTEIN"/>
    <property type="match status" value="1"/>
</dbReference>
<reference evidence="4" key="2">
    <citation type="submission" date="2018-04" db="EMBL/GenBank/DDBJ databases">
        <title>Complete genome sequence of Sulfodiicoccus acidiphilus strain HS-1.</title>
        <authorList>
            <person name="Sakai H.D."/>
            <person name="Kurosawa N."/>
        </authorList>
    </citation>
    <scope>NUCLEOTIDE SEQUENCE [LARGE SCALE GENOMIC DNA]</scope>
    <source>
        <strain evidence="4">HS-1</strain>
    </source>
</reference>
<proteinExistence type="predicted"/>
<organism evidence="2 4">
    <name type="scientific">Sulfodiicoccus acidiphilus</name>
    <dbReference type="NCBI Taxonomy" id="1670455"/>
    <lineage>
        <taxon>Archaea</taxon>
        <taxon>Thermoproteota</taxon>
        <taxon>Thermoprotei</taxon>
        <taxon>Sulfolobales</taxon>
        <taxon>Sulfolobaceae</taxon>
        <taxon>Sulfodiicoccus</taxon>
    </lineage>
</organism>
<gene>
    <name evidence="3" type="ORF">GCM10007116_22440</name>
    <name evidence="2" type="ORF">HS1genome_0464</name>
</gene>
<dbReference type="Gene3D" id="2.40.50.140">
    <property type="entry name" value="Nucleic acid-binding proteins"/>
    <property type="match status" value="1"/>
</dbReference>
<reference evidence="3" key="4">
    <citation type="submission" date="2020-09" db="EMBL/GenBank/DDBJ databases">
        <authorList>
            <person name="Sun Q."/>
            <person name="Ohkuma M."/>
        </authorList>
    </citation>
    <scope>NUCLEOTIDE SEQUENCE</scope>
    <source>
        <strain evidence="3">JCM 31740</strain>
    </source>
</reference>
<dbReference type="Proteomes" id="UP000276741">
    <property type="component" value="Chromosome"/>
</dbReference>
<dbReference type="InterPro" id="IPR022002">
    <property type="entry name" value="ChsH2_Znr"/>
</dbReference>
<dbReference type="Gene3D" id="6.10.30.10">
    <property type="match status" value="1"/>
</dbReference>
<sequence length="135" mass="15196">MEVRMEIDAYEYTPGPMGDKWLEELKQGRLTASKCSSCGTVFLPPKLYCPVCRGEAKELVPTGKGRAVNVVQVKVDDEGKKLTRPVKLALIRFDGIFGGLLHYVSDEVEEGDQVKPKFKVERRGSITDIEFFERV</sequence>
<dbReference type="GeneID" id="38665970"/>
<dbReference type="AlphaFoldDB" id="A0A348B1M3"/>
<dbReference type="EMBL" id="AP018553">
    <property type="protein sequence ID" value="BBD72075.1"/>
    <property type="molecule type" value="Genomic_DNA"/>
</dbReference>
<dbReference type="Proteomes" id="UP000616143">
    <property type="component" value="Unassembled WGS sequence"/>
</dbReference>
<evidence type="ECO:0000313" key="4">
    <source>
        <dbReference type="Proteomes" id="UP000276741"/>
    </source>
</evidence>
<dbReference type="InterPro" id="IPR012340">
    <property type="entry name" value="NA-bd_OB-fold"/>
</dbReference>
<reference evidence="3" key="1">
    <citation type="journal article" date="2014" name="Int. J. Syst. Evol. Microbiol.">
        <title>Complete genome sequence of Corynebacterium casei LMG S-19264T (=DSM 44701T), isolated from a smear-ripened cheese.</title>
        <authorList>
            <consortium name="US DOE Joint Genome Institute (JGI-PGF)"/>
            <person name="Walter F."/>
            <person name="Albersmeier A."/>
            <person name="Kalinowski J."/>
            <person name="Ruckert C."/>
        </authorList>
    </citation>
    <scope>NUCLEOTIDE SEQUENCE</scope>
    <source>
        <strain evidence="3">JCM 31740</strain>
    </source>
</reference>
<dbReference type="PANTHER" id="PTHR34075:SF4">
    <property type="entry name" value="DUF35 DOMAIN-CONTAINING PROTEIN"/>
    <property type="match status" value="1"/>
</dbReference>
<dbReference type="OrthoDB" id="9573at2157"/>
<reference evidence="2" key="3">
    <citation type="journal article" date="2019" name="BMC Res. Notes">
        <title>Complete genome sequence of the Sulfodiicoccus acidiphilus strain HS-1T, the first crenarchaeon that lacks polB3, isolated from an acidic hot spring in Ohwaku-dani, Hakone, Japan.</title>
        <authorList>
            <person name="Sakai H.D."/>
            <person name="Kurosawa N."/>
        </authorList>
    </citation>
    <scope>NUCLEOTIDE SEQUENCE</scope>
    <source>
        <strain evidence="2">HS-1</strain>
    </source>
</reference>
<feature type="domain" description="ChsH2 rubredoxin-like zinc ribbon" evidence="1">
    <location>
        <begin position="23"/>
        <end position="57"/>
    </location>
</feature>
<name>A0A348B1M3_9CREN</name>
<dbReference type="EMBL" id="BMQS01000036">
    <property type="protein sequence ID" value="GGU05574.1"/>
    <property type="molecule type" value="Genomic_DNA"/>
</dbReference>
<dbReference type="KEGG" id="sacd:HS1genome_0464"/>
<protein>
    <recommendedName>
        <fullName evidence="1">ChsH2 rubredoxin-like zinc ribbon domain-containing protein</fullName>
    </recommendedName>
</protein>
<evidence type="ECO:0000313" key="3">
    <source>
        <dbReference type="EMBL" id="GGU05574.1"/>
    </source>
</evidence>